<dbReference type="EMBL" id="JACHJL010000052">
    <property type="protein sequence ID" value="MBB5940426.1"/>
    <property type="molecule type" value="Genomic_DNA"/>
</dbReference>
<reference evidence="1 2" key="1">
    <citation type="submission" date="2020-08" db="EMBL/GenBank/DDBJ databases">
        <title>Genomic Encyclopedia of Type Strains, Phase III (KMG-III): the genomes of soil and plant-associated and newly described type strains.</title>
        <authorList>
            <person name="Whitman W."/>
        </authorList>
    </citation>
    <scope>NUCLEOTIDE SEQUENCE [LARGE SCALE GENOMIC DNA]</scope>
    <source>
        <strain evidence="1 2">CECT 8305</strain>
    </source>
</reference>
<keyword evidence="2" id="KW-1185">Reference proteome</keyword>
<protein>
    <submittedName>
        <fullName evidence="1">Uncharacterized protein</fullName>
    </submittedName>
</protein>
<comment type="caution">
    <text evidence="1">The sequence shown here is derived from an EMBL/GenBank/DDBJ whole genome shotgun (WGS) entry which is preliminary data.</text>
</comment>
<dbReference type="RefSeq" id="WP_376772790.1">
    <property type="nucleotide sequence ID" value="NZ_JACHJL010000052.1"/>
</dbReference>
<proteinExistence type="predicted"/>
<accession>A0A7W9V3L6</accession>
<gene>
    <name evidence="1" type="ORF">FHS42_007524</name>
</gene>
<organism evidence="1 2">
    <name type="scientific">Streptomyces zagrosensis</name>
    <dbReference type="NCBI Taxonomy" id="1042984"/>
    <lineage>
        <taxon>Bacteria</taxon>
        <taxon>Bacillati</taxon>
        <taxon>Actinomycetota</taxon>
        <taxon>Actinomycetes</taxon>
        <taxon>Kitasatosporales</taxon>
        <taxon>Streptomycetaceae</taxon>
        <taxon>Streptomyces</taxon>
    </lineage>
</organism>
<dbReference type="AlphaFoldDB" id="A0A7W9V3L6"/>
<dbReference type="Proteomes" id="UP000588098">
    <property type="component" value="Unassembled WGS sequence"/>
</dbReference>
<name>A0A7W9V3L6_9ACTN</name>
<feature type="non-terminal residue" evidence="1">
    <location>
        <position position="87"/>
    </location>
</feature>
<sequence length="87" mass="9553">MYVERLTFDELPAATRAVIAARVGADCPRVEVENSTSSALACWAWPTTRSGMVFQKGLPVAHERIGELRTEVAVARFLPPSAPKVLW</sequence>
<evidence type="ECO:0000313" key="1">
    <source>
        <dbReference type="EMBL" id="MBB5940426.1"/>
    </source>
</evidence>
<evidence type="ECO:0000313" key="2">
    <source>
        <dbReference type="Proteomes" id="UP000588098"/>
    </source>
</evidence>